<dbReference type="InterPro" id="IPR001647">
    <property type="entry name" value="HTH_TetR"/>
</dbReference>
<reference evidence="5 6" key="1">
    <citation type="submission" date="2024-03" db="EMBL/GenBank/DDBJ databases">
        <title>Bacilli Hybrid Assemblies.</title>
        <authorList>
            <person name="Kovac J."/>
        </authorList>
    </citation>
    <scope>NUCLEOTIDE SEQUENCE [LARGE SCALE GENOMIC DNA]</scope>
    <source>
        <strain evidence="5 6">FSL R7-0666</strain>
    </source>
</reference>
<dbReference type="InterPro" id="IPR009057">
    <property type="entry name" value="Homeodomain-like_sf"/>
</dbReference>
<evidence type="ECO:0000313" key="5">
    <source>
        <dbReference type="EMBL" id="MEN0641873.1"/>
    </source>
</evidence>
<evidence type="ECO:0000256" key="1">
    <source>
        <dbReference type="ARBA" id="ARBA00022491"/>
    </source>
</evidence>
<dbReference type="EMBL" id="JBCITK010000001">
    <property type="protein sequence ID" value="MEN0641873.1"/>
    <property type="molecule type" value="Genomic_DNA"/>
</dbReference>
<dbReference type="InterPro" id="IPR023772">
    <property type="entry name" value="DNA-bd_HTH_TetR-type_CS"/>
</dbReference>
<name>A0ABU9VD99_9BACI</name>
<gene>
    <name evidence="5" type="ORF">MKY91_01700</name>
</gene>
<proteinExistence type="predicted"/>
<evidence type="ECO:0000256" key="2">
    <source>
        <dbReference type="ARBA" id="ARBA00023125"/>
    </source>
</evidence>
<keyword evidence="2 3" id="KW-0238">DNA-binding</keyword>
<evidence type="ECO:0000259" key="4">
    <source>
        <dbReference type="PROSITE" id="PS50977"/>
    </source>
</evidence>
<dbReference type="SUPFAM" id="SSF46689">
    <property type="entry name" value="Homeodomain-like"/>
    <property type="match status" value="1"/>
</dbReference>
<dbReference type="Proteomes" id="UP001418796">
    <property type="component" value="Unassembled WGS sequence"/>
</dbReference>
<dbReference type="PROSITE" id="PS01081">
    <property type="entry name" value="HTH_TETR_1"/>
    <property type="match status" value="1"/>
</dbReference>
<protein>
    <submittedName>
        <fullName evidence="5">TetR/AcrR family transcriptional regulator</fullName>
    </submittedName>
</protein>
<dbReference type="InterPro" id="IPR050624">
    <property type="entry name" value="HTH-type_Tx_Regulator"/>
</dbReference>
<keyword evidence="1" id="KW-0678">Repressor</keyword>
<organism evidence="5 6">
    <name type="scientific">Alkalicoccobacillus gibsonii</name>
    <dbReference type="NCBI Taxonomy" id="79881"/>
    <lineage>
        <taxon>Bacteria</taxon>
        <taxon>Bacillati</taxon>
        <taxon>Bacillota</taxon>
        <taxon>Bacilli</taxon>
        <taxon>Bacillales</taxon>
        <taxon>Bacillaceae</taxon>
        <taxon>Alkalicoccobacillus</taxon>
    </lineage>
</organism>
<comment type="caution">
    <text evidence="5">The sequence shown here is derived from an EMBL/GenBank/DDBJ whole genome shotgun (WGS) entry which is preliminary data.</text>
</comment>
<feature type="domain" description="HTH tetR-type" evidence="4">
    <location>
        <begin position="5"/>
        <end position="65"/>
    </location>
</feature>
<evidence type="ECO:0000313" key="6">
    <source>
        <dbReference type="Proteomes" id="UP001418796"/>
    </source>
</evidence>
<accession>A0ABU9VD99</accession>
<dbReference type="PRINTS" id="PR00455">
    <property type="entry name" value="HTHTETR"/>
</dbReference>
<dbReference type="PANTHER" id="PTHR43479:SF11">
    <property type="entry name" value="ACREF_ENVCD OPERON REPRESSOR-RELATED"/>
    <property type="match status" value="1"/>
</dbReference>
<dbReference type="Gene3D" id="1.10.357.10">
    <property type="entry name" value="Tetracycline Repressor, domain 2"/>
    <property type="match status" value="1"/>
</dbReference>
<dbReference type="RefSeq" id="WP_343129049.1">
    <property type="nucleotide sequence ID" value="NZ_JBCITK010000001.1"/>
</dbReference>
<keyword evidence="6" id="KW-1185">Reference proteome</keyword>
<sequence>MRDKEQTYKQIIETAFSMFSEKGFDQTSMANIAAEVGITKPAVYYYFKSKDDLIKGLFDIIAKEIQSITSIDLKEMNDTDLRTILYSLGKKAISLQKQNLQFNQLFNQYLLLAARDSYYSEKITEIQQKFFNTFYDLFKHAVKMKAIKDENILIKSQLLGLVFDNITNFILTDTKLDFDLVWREAVDNTLRGIEL</sequence>
<dbReference type="PANTHER" id="PTHR43479">
    <property type="entry name" value="ACREF/ENVCD OPERON REPRESSOR-RELATED"/>
    <property type="match status" value="1"/>
</dbReference>
<feature type="DNA-binding region" description="H-T-H motif" evidence="3">
    <location>
        <begin position="28"/>
        <end position="47"/>
    </location>
</feature>
<evidence type="ECO:0000256" key="3">
    <source>
        <dbReference type="PROSITE-ProRule" id="PRU00335"/>
    </source>
</evidence>
<dbReference type="PROSITE" id="PS50977">
    <property type="entry name" value="HTH_TETR_2"/>
    <property type="match status" value="1"/>
</dbReference>
<dbReference type="Pfam" id="PF00440">
    <property type="entry name" value="TetR_N"/>
    <property type="match status" value="1"/>
</dbReference>